<keyword evidence="3" id="KW-0732">Signal</keyword>
<keyword evidence="2" id="KW-0813">Transport</keyword>
<accession>A0A7T7XL25</accession>
<dbReference type="InterPro" id="IPR006059">
    <property type="entry name" value="SBP"/>
</dbReference>
<dbReference type="Pfam" id="PF13416">
    <property type="entry name" value="SBP_bac_8"/>
    <property type="match status" value="1"/>
</dbReference>
<evidence type="ECO:0000313" key="4">
    <source>
        <dbReference type="EMBL" id="QQO08341.1"/>
    </source>
</evidence>
<dbReference type="KEGG" id="bhc:JFL75_15590"/>
<dbReference type="PROSITE" id="PS51257">
    <property type="entry name" value="PROKAR_LIPOPROTEIN"/>
    <property type="match status" value="1"/>
</dbReference>
<sequence length="423" mass="47352">MRKISAILFALTAALVLISCNKGESGGKDGKPVTIVYWQYFYQTKVELVDDLIAEFEVENPGIKVEHIHFPYENYNQKVASSVPVGTGPDVINLFYGWLPMYVKAGYLQSLPASDFSQEYFKNNFFSFVEESVKFDGNYYSVPTAVRTLSLIWNKKLFREAGMDPEVPPKTLDELVTFAKRLSKYDAQGNLIQAGLAMQPTGQGHSWIREVLIRQFGGVPYSADGRKVTYATPEGAAALKWYTDRIMVDNVGFPNFTTDDVTAFRSQKAAMNVDGSFRIATLNAVTDLEWGAAELPTHNGIKSNYASFWTNSITSGVKDEKLEASIKFLKFLASPYVQERWLEKVGELPANPSFAAQQENVPLVGEFLKGLDYAHATIFVDEAGQRDIFVNMVDQVRLNNVAPAAAMREAAEKEQQIIDNFWK</sequence>
<evidence type="ECO:0000256" key="2">
    <source>
        <dbReference type="ARBA" id="ARBA00022448"/>
    </source>
</evidence>
<dbReference type="GO" id="GO:0055052">
    <property type="term" value="C:ATP-binding cassette (ABC) transporter complex, substrate-binding subunit-containing"/>
    <property type="evidence" value="ECO:0007669"/>
    <property type="project" value="TreeGrafter"/>
</dbReference>
<dbReference type="AlphaFoldDB" id="A0A7T7XL25"/>
<dbReference type="GO" id="GO:1901982">
    <property type="term" value="F:maltose binding"/>
    <property type="evidence" value="ECO:0007669"/>
    <property type="project" value="TreeGrafter"/>
</dbReference>
<dbReference type="GO" id="GO:0015768">
    <property type="term" value="P:maltose transport"/>
    <property type="evidence" value="ECO:0007669"/>
    <property type="project" value="TreeGrafter"/>
</dbReference>
<organism evidence="4 5">
    <name type="scientific">Breznakiella homolactica</name>
    <dbReference type="NCBI Taxonomy" id="2798577"/>
    <lineage>
        <taxon>Bacteria</taxon>
        <taxon>Pseudomonadati</taxon>
        <taxon>Spirochaetota</taxon>
        <taxon>Spirochaetia</taxon>
        <taxon>Spirochaetales</taxon>
        <taxon>Breznakiellaceae</taxon>
        <taxon>Breznakiella</taxon>
    </lineage>
</organism>
<evidence type="ECO:0000256" key="1">
    <source>
        <dbReference type="ARBA" id="ARBA00008520"/>
    </source>
</evidence>
<dbReference type="EMBL" id="CP067089">
    <property type="protein sequence ID" value="QQO08341.1"/>
    <property type="molecule type" value="Genomic_DNA"/>
</dbReference>
<dbReference type="RefSeq" id="WP_215625647.1">
    <property type="nucleotide sequence ID" value="NZ_CP067089.2"/>
</dbReference>
<evidence type="ECO:0000313" key="5">
    <source>
        <dbReference type="Proteomes" id="UP000595917"/>
    </source>
</evidence>
<keyword evidence="5" id="KW-1185">Reference proteome</keyword>
<dbReference type="GO" id="GO:0042956">
    <property type="term" value="P:maltodextrin transmembrane transport"/>
    <property type="evidence" value="ECO:0007669"/>
    <property type="project" value="TreeGrafter"/>
</dbReference>
<name>A0A7T7XL25_9SPIR</name>
<proteinExistence type="inferred from homology"/>
<dbReference type="Gene3D" id="3.40.190.10">
    <property type="entry name" value="Periplasmic binding protein-like II"/>
    <property type="match status" value="1"/>
</dbReference>
<dbReference type="PANTHER" id="PTHR30061:SF50">
    <property type="entry name" value="MALTOSE_MALTODEXTRIN-BINDING PERIPLASMIC PROTEIN"/>
    <property type="match status" value="1"/>
</dbReference>
<protein>
    <submittedName>
        <fullName evidence="4">Extracellular solute-binding protein</fullName>
    </submittedName>
</protein>
<reference evidence="4" key="1">
    <citation type="submission" date="2021-01" db="EMBL/GenBank/DDBJ databases">
        <title>Description of Breznakiella homolactica.</title>
        <authorList>
            <person name="Song Y."/>
            <person name="Brune A."/>
        </authorList>
    </citation>
    <scope>NUCLEOTIDE SEQUENCE</scope>
    <source>
        <strain evidence="4">RmG30</strain>
    </source>
</reference>
<gene>
    <name evidence="4" type="ORF">JFL75_15590</name>
</gene>
<evidence type="ECO:0000256" key="3">
    <source>
        <dbReference type="ARBA" id="ARBA00022729"/>
    </source>
</evidence>
<comment type="similarity">
    <text evidence="1">Belongs to the bacterial solute-binding protein 1 family.</text>
</comment>
<dbReference type="PANTHER" id="PTHR30061">
    <property type="entry name" value="MALTOSE-BINDING PERIPLASMIC PROTEIN"/>
    <property type="match status" value="1"/>
</dbReference>
<dbReference type="SUPFAM" id="SSF53850">
    <property type="entry name" value="Periplasmic binding protein-like II"/>
    <property type="match status" value="1"/>
</dbReference>
<dbReference type="Proteomes" id="UP000595917">
    <property type="component" value="Chromosome"/>
</dbReference>